<dbReference type="InterPro" id="IPR024187">
    <property type="entry name" value="Sig_transdc_resp-reg_cit/mal"/>
</dbReference>
<feature type="domain" description="Response regulatory" evidence="10">
    <location>
        <begin position="8"/>
        <end position="124"/>
    </location>
</feature>
<dbReference type="GO" id="GO:0003700">
    <property type="term" value="F:DNA-binding transcription factor activity"/>
    <property type="evidence" value="ECO:0007669"/>
    <property type="project" value="InterPro"/>
</dbReference>
<sequence>MTAKDVIRVLLIEDDPMVQEVNKEFISGVSGFEVAALAGNGEEGIKLIKEVRPDLVILDVYMPKKDGIKTLQEIRKQKLETDCIVVTAAKDQETIALMLQNGAVDYILKPFKMERIRKSLEKYKLFKQKLHETETFSQEKLDAMLNISGEREPVKELPKGLNMFTLKEIMAYMNRQTEPNSAEEVANALGIARVTARRYLDFLEKEGRVKLDVQYGGIGRPVNRYIATY</sequence>
<accession>A0A0J6E853</accession>
<evidence type="ECO:0000256" key="4">
    <source>
        <dbReference type="ARBA" id="ARBA00023012"/>
    </source>
</evidence>
<keyword evidence="2" id="KW-0963">Cytoplasm</keyword>
<reference evidence="11 13" key="1">
    <citation type="journal article" date="2015" name="Int. J. Syst. Evol. Microbiol.">
        <title>Bacillus glycinifermentans sp. nov., isolated from fermented soybean paste.</title>
        <authorList>
            <person name="Kim S.J."/>
            <person name="Dunlap C.A."/>
            <person name="Kwon S.W."/>
            <person name="Rooney A.P."/>
        </authorList>
    </citation>
    <scope>NUCLEOTIDE SEQUENCE [LARGE SCALE GENOMIC DNA]</scope>
    <source>
        <strain evidence="11 13">GO-13</strain>
    </source>
</reference>
<evidence type="ECO:0000313" key="13">
    <source>
        <dbReference type="Proteomes" id="UP000036168"/>
    </source>
</evidence>
<comment type="subcellular location">
    <subcellularLocation>
        <location evidence="1">Cytoplasm</location>
    </subcellularLocation>
</comment>
<keyword evidence="4" id="KW-0902">Two-component regulatory system</keyword>
<reference evidence="11" key="2">
    <citation type="submission" date="2015-10" db="EMBL/GenBank/DDBJ databases">
        <authorList>
            <person name="Gilbert D.G."/>
        </authorList>
    </citation>
    <scope>NUCLEOTIDE SEQUENCE</scope>
    <source>
        <strain evidence="11">GO-13</strain>
    </source>
</reference>
<dbReference type="PANTHER" id="PTHR45526:SF1">
    <property type="entry name" value="TRANSCRIPTIONAL REGULATORY PROTEIN DCUR-RELATED"/>
    <property type="match status" value="1"/>
</dbReference>
<dbReference type="EMBL" id="LECW02000001">
    <property type="protein sequence ID" value="KRT95853.1"/>
    <property type="molecule type" value="Genomic_DNA"/>
</dbReference>
<dbReference type="EMBL" id="JARRTL010000007">
    <property type="protein sequence ID" value="MEC0484231.1"/>
    <property type="molecule type" value="Genomic_DNA"/>
</dbReference>
<reference evidence="12 14" key="3">
    <citation type="submission" date="2023-03" db="EMBL/GenBank/DDBJ databases">
        <title>Agriculturally important microbes genome sequencing.</title>
        <authorList>
            <person name="Dunlap C."/>
        </authorList>
    </citation>
    <scope>NUCLEOTIDE SEQUENCE [LARGE SCALE GENOMIC DNA]</scope>
    <source>
        <strain evidence="12 14">CBP-3203</strain>
    </source>
</reference>
<dbReference type="Pfam" id="PF04703">
    <property type="entry name" value="FaeA"/>
    <property type="match status" value="1"/>
</dbReference>
<accession>A0A0J6EWP7</accession>
<dbReference type="GO" id="GO:0000156">
    <property type="term" value="F:phosphorelay response regulator activity"/>
    <property type="evidence" value="ECO:0007669"/>
    <property type="project" value="TreeGrafter"/>
</dbReference>
<dbReference type="InterPro" id="IPR036390">
    <property type="entry name" value="WH_DNA-bd_sf"/>
</dbReference>
<dbReference type="Pfam" id="PF00072">
    <property type="entry name" value="Response_reg"/>
    <property type="match status" value="1"/>
</dbReference>
<evidence type="ECO:0000313" key="11">
    <source>
        <dbReference type="EMBL" id="KRT95853.1"/>
    </source>
</evidence>
<keyword evidence="3 9" id="KW-0597">Phosphoprotein</keyword>
<dbReference type="Gene3D" id="3.40.50.2300">
    <property type="match status" value="1"/>
</dbReference>
<dbReference type="InterPro" id="IPR011006">
    <property type="entry name" value="CheY-like_superfamily"/>
</dbReference>
<dbReference type="InterPro" id="IPR036388">
    <property type="entry name" value="WH-like_DNA-bd_sf"/>
</dbReference>
<dbReference type="OrthoDB" id="9759232at2"/>
<dbReference type="PANTHER" id="PTHR45526">
    <property type="entry name" value="TRANSCRIPTIONAL REGULATORY PROTEIN DPIA"/>
    <property type="match status" value="1"/>
</dbReference>
<dbReference type="PROSITE" id="PS50110">
    <property type="entry name" value="RESPONSE_REGULATORY"/>
    <property type="match status" value="1"/>
</dbReference>
<dbReference type="GO" id="GO:0003677">
    <property type="term" value="F:DNA binding"/>
    <property type="evidence" value="ECO:0007669"/>
    <property type="project" value="UniProtKB-KW"/>
</dbReference>
<dbReference type="InterPro" id="IPR001789">
    <property type="entry name" value="Sig_transdc_resp-reg_receiver"/>
</dbReference>
<name>A0A0J6E853_9BACI</name>
<keyword evidence="14" id="KW-1185">Reference proteome</keyword>
<dbReference type="AlphaFoldDB" id="A0A0J6E853"/>
<evidence type="ECO:0000256" key="8">
    <source>
        <dbReference type="ARBA" id="ARBA00023163"/>
    </source>
</evidence>
<evidence type="ECO:0000256" key="6">
    <source>
        <dbReference type="ARBA" id="ARBA00023125"/>
    </source>
</evidence>
<keyword evidence="7" id="KW-0010">Activator</keyword>
<dbReference type="PIRSF" id="PIRSF006171">
    <property type="entry name" value="RR_citrat_malat"/>
    <property type="match status" value="1"/>
</dbReference>
<dbReference type="SUPFAM" id="SSF52172">
    <property type="entry name" value="CheY-like"/>
    <property type="match status" value="1"/>
</dbReference>
<dbReference type="Proteomes" id="UP000036168">
    <property type="component" value="Unassembled WGS sequence"/>
</dbReference>
<feature type="modified residue" description="4-aspartylphosphate" evidence="9">
    <location>
        <position position="59"/>
    </location>
</feature>
<dbReference type="STRING" id="1664069.BGLY_0552"/>
<dbReference type="SMART" id="SM00448">
    <property type="entry name" value="REC"/>
    <property type="match status" value="1"/>
</dbReference>
<keyword evidence="6" id="KW-0238">DNA-binding</keyword>
<dbReference type="GO" id="GO:0005737">
    <property type="term" value="C:cytoplasm"/>
    <property type="evidence" value="ECO:0007669"/>
    <property type="project" value="UniProtKB-SubCell"/>
</dbReference>
<evidence type="ECO:0000313" key="14">
    <source>
        <dbReference type="Proteomes" id="UP001341297"/>
    </source>
</evidence>
<keyword evidence="8" id="KW-0804">Transcription</keyword>
<evidence type="ECO:0000256" key="2">
    <source>
        <dbReference type="ARBA" id="ARBA00022490"/>
    </source>
</evidence>
<gene>
    <name evidence="11" type="ORF">AB447_201820</name>
    <name evidence="12" type="ORF">P8828_05130</name>
</gene>
<comment type="caution">
    <text evidence="11">The sequence shown here is derived from an EMBL/GenBank/DDBJ whole genome shotgun (WGS) entry which is preliminary data.</text>
</comment>
<dbReference type="InterPro" id="IPR006793">
    <property type="entry name" value="FaeA"/>
</dbReference>
<evidence type="ECO:0000259" key="10">
    <source>
        <dbReference type="PROSITE" id="PS50110"/>
    </source>
</evidence>
<dbReference type="CDD" id="cd19925">
    <property type="entry name" value="REC_citrate_TCS"/>
    <property type="match status" value="1"/>
</dbReference>
<keyword evidence="5" id="KW-0805">Transcription regulation</keyword>
<dbReference type="Gene3D" id="1.10.10.10">
    <property type="entry name" value="Winged helix-like DNA-binding domain superfamily/Winged helix DNA-binding domain"/>
    <property type="match status" value="1"/>
</dbReference>
<evidence type="ECO:0000256" key="1">
    <source>
        <dbReference type="ARBA" id="ARBA00004496"/>
    </source>
</evidence>
<proteinExistence type="predicted"/>
<evidence type="ECO:0000256" key="7">
    <source>
        <dbReference type="ARBA" id="ARBA00023159"/>
    </source>
</evidence>
<dbReference type="SUPFAM" id="SSF46785">
    <property type="entry name" value="Winged helix' DNA-binding domain"/>
    <property type="match status" value="1"/>
</dbReference>
<protein>
    <submittedName>
        <fullName evidence="11 12">Response regulator</fullName>
    </submittedName>
</protein>
<dbReference type="PATRIC" id="fig|1664069.3.peg.1479"/>
<dbReference type="Proteomes" id="UP001341297">
    <property type="component" value="Unassembled WGS sequence"/>
</dbReference>
<evidence type="ECO:0000256" key="9">
    <source>
        <dbReference type="PROSITE-ProRule" id="PRU00169"/>
    </source>
</evidence>
<evidence type="ECO:0000256" key="3">
    <source>
        <dbReference type="ARBA" id="ARBA00022553"/>
    </source>
</evidence>
<evidence type="ECO:0000256" key="5">
    <source>
        <dbReference type="ARBA" id="ARBA00023015"/>
    </source>
</evidence>
<dbReference type="InterPro" id="IPR051271">
    <property type="entry name" value="2C-system_Tx_regulators"/>
</dbReference>
<evidence type="ECO:0000313" key="12">
    <source>
        <dbReference type="EMBL" id="MEC0484231.1"/>
    </source>
</evidence>
<dbReference type="RefSeq" id="WP_048356034.1">
    <property type="nucleotide sequence ID" value="NZ_CP023481.1"/>
</dbReference>
<organism evidence="11 13">
    <name type="scientific">Bacillus glycinifermentans</name>
    <dbReference type="NCBI Taxonomy" id="1664069"/>
    <lineage>
        <taxon>Bacteria</taxon>
        <taxon>Bacillati</taxon>
        <taxon>Bacillota</taxon>
        <taxon>Bacilli</taxon>
        <taxon>Bacillales</taxon>
        <taxon>Bacillaceae</taxon>
        <taxon>Bacillus</taxon>
    </lineage>
</organism>